<dbReference type="Gene3D" id="3.40.605.10">
    <property type="entry name" value="Aldehyde Dehydrogenase, Chain A, domain 1"/>
    <property type="match status" value="1"/>
</dbReference>
<dbReference type="GO" id="GO:0004777">
    <property type="term" value="F:succinate-semialdehyde dehydrogenase (NAD+) activity"/>
    <property type="evidence" value="ECO:0007669"/>
    <property type="project" value="TreeGrafter"/>
</dbReference>
<evidence type="ECO:0000313" key="5">
    <source>
        <dbReference type="Proteomes" id="UP000284006"/>
    </source>
</evidence>
<dbReference type="AlphaFoldDB" id="A0A418Y6W0"/>
<organism evidence="4 5">
    <name type="scientific">Massilia cavernae</name>
    <dbReference type="NCBI Taxonomy" id="2320864"/>
    <lineage>
        <taxon>Bacteria</taxon>
        <taxon>Pseudomonadati</taxon>
        <taxon>Pseudomonadota</taxon>
        <taxon>Betaproteobacteria</taxon>
        <taxon>Burkholderiales</taxon>
        <taxon>Oxalobacteraceae</taxon>
        <taxon>Telluria group</taxon>
        <taxon>Massilia</taxon>
    </lineage>
</organism>
<feature type="domain" description="Aldehyde dehydrogenase" evidence="3">
    <location>
        <begin position="16"/>
        <end position="472"/>
    </location>
</feature>
<accession>A0A418Y6W0</accession>
<comment type="caution">
    <text evidence="4">The sequence shown here is derived from an EMBL/GenBank/DDBJ whole genome shotgun (WGS) entry which is preliminary data.</text>
</comment>
<dbReference type="FunFam" id="3.40.605.10:FF:000007">
    <property type="entry name" value="NAD/NADP-dependent betaine aldehyde dehydrogenase"/>
    <property type="match status" value="1"/>
</dbReference>
<sequence>MKYPKIEMFIDGEWLGASGRDSQPVVNPATGEDIGVLPHASAADLDRALDAARRGFARWRATPAQERAAVLRRAAEWLRSRADDVARIATIEQGKPLAETRIELMAAADCLEWYGEEGRRAYGRVLPRPPGSRTLVMKEPIGPVAAFAPWNFPLGNPARKLGAAIGAGCSVILKPPEEAPASAMMVARALLESGLPPDVMSIVYGVPDTVSRHLLASPVIRKLSFTGSTVVGKHLMNLASERGIRTTMELGGHAPVLVFDDADVELALNLTVASKYRNAGQVCVSPTRFYIQEGVYDKFVGEFARRAAALPVGDGLDAATRMGPMTHPRRMDAMETLVADARSTGAKLVTGGERIDRAGNFWTPTVLSDVPLNARVMSEEPFGPLAVMSPFKTFDEAIAQANRLPFGLAAYAFTNSAKQVMMVGDLLEAGMIGINTTMIGAVDAPFGGVKESGHGSENAIEGLEACLVTKQIAQA</sequence>
<dbReference type="EMBL" id="QYUP01000031">
    <property type="protein sequence ID" value="RJG24712.1"/>
    <property type="molecule type" value="Genomic_DNA"/>
</dbReference>
<keyword evidence="5" id="KW-1185">Reference proteome</keyword>
<dbReference type="InterPro" id="IPR016161">
    <property type="entry name" value="Ald_DH/histidinol_DH"/>
</dbReference>
<dbReference type="CDD" id="cd07103">
    <property type="entry name" value="ALDH_F5_SSADH_GabD"/>
    <property type="match status" value="1"/>
</dbReference>
<dbReference type="Gene3D" id="3.40.309.10">
    <property type="entry name" value="Aldehyde Dehydrogenase, Chain A, domain 2"/>
    <property type="match status" value="1"/>
</dbReference>
<dbReference type="GO" id="GO:0009450">
    <property type="term" value="P:gamma-aminobutyric acid catabolic process"/>
    <property type="evidence" value="ECO:0007669"/>
    <property type="project" value="TreeGrafter"/>
</dbReference>
<dbReference type="OrthoDB" id="6187633at2"/>
<proteinExistence type="inferred from homology"/>
<name>A0A418Y6W0_9BURK</name>
<reference evidence="4 5" key="1">
    <citation type="submission" date="2018-09" db="EMBL/GenBank/DDBJ databases">
        <authorList>
            <person name="Zhu H."/>
        </authorList>
    </citation>
    <scope>NUCLEOTIDE SEQUENCE [LARGE SCALE GENOMIC DNA]</scope>
    <source>
        <strain evidence="4 5">K1S02-61</strain>
    </source>
</reference>
<dbReference type="PANTHER" id="PTHR43353:SF5">
    <property type="entry name" value="SUCCINATE-SEMIALDEHYDE DEHYDROGENASE, MITOCHONDRIAL"/>
    <property type="match status" value="1"/>
</dbReference>
<dbReference type="PANTHER" id="PTHR43353">
    <property type="entry name" value="SUCCINATE-SEMIALDEHYDE DEHYDROGENASE, MITOCHONDRIAL"/>
    <property type="match status" value="1"/>
</dbReference>
<gene>
    <name evidence="4" type="ORF">D3872_03360</name>
</gene>
<dbReference type="InterPro" id="IPR015590">
    <property type="entry name" value="Aldehyde_DH_dom"/>
</dbReference>
<dbReference type="RefSeq" id="WP_119809474.1">
    <property type="nucleotide sequence ID" value="NZ_QYUP01000031.1"/>
</dbReference>
<dbReference type="InterPro" id="IPR016163">
    <property type="entry name" value="Ald_DH_C"/>
</dbReference>
<dbReference type="Proteomes" id="UP000284006">
    <property type="component" value="Unassembled WGS sequence"/>
</dbReference>
<dbReference type="SUPFAM" id="SSF53720">
    <property type="entry name" value="ALDH-like"/>
    <property type="match status" value="1"/>
</dbReference>
<evidence type="ECO:0000256" key="1">
    <source>
        <dbReference type="ARBA" id="ARBA00009986"/>
    </source>
</evidence>
<evidence type="ECO:0000259" key="3">
    <source>
        <dbReference type="Pfam" id="PF00171"/>
    </source>
</evidence>
<evidence type="ECO:0000313" key="4">
    <source>
        <dbReference type="EMBL" id="RJG24712.1"/>
    </source>
</evidence>
<dbReference type="Pfam" id="PF00171">
    <property type="entry name" value="Aldedh"/>
    <property type="match status" value="1"/>
</dbReference>
<evidence type="ECO:0000256" key="2">
    <source>
        <dbReference type="ARBA" id="ARBA00023002"/>
    </source>
</evidence>
<dbReference type="InterPro" id="IPR050740">
    <property type="entry name" value="Aldehyde_DH_Superfamily"/>
</dbReference>
<protein>
    <submittedName>
        <fullName evidence="4">NAD-dependent succinate-semialdehyde dehydrogenase</fullName>
    </submittedName>
</protein>
<dbReference type="FunFam" id="3.40.309.10:FF:000004">
    <property type="entry name" value="Succinate-semialdehyde dehydrogenase I"/>
    <property type="match status" value="1"/>
</dbReference>
<dbReference type="InterPro" id="IPR016162">
    <property type="entry name" value="Ald_DH_N"/>
</dbReference>
<keyword evidence="2" id="KW-0560">Oxidoreductase</keyword>
<comment type="similarity">
    <text evidence="1">Belongs to the aldehyde dehydrogenase family.</text>
</comment>